<dbReference type="OrthoDB" id="345640at2"/>
<evidence type="ECO:0000256" key="2">
    <source>
        <dbReference type="ARBA" id="ARBA00023136"/>
    </source>
</evidence>
<evidence type="ECO:0000256" key="5">
    <source>
        <dbReference type="SAM" id="MobiDB-lite"/>
    </source>
</evidence>
<dbReference type="eggNOG" id="COG2885">
    <property type="taxonomic scope" value="Bacteria"/>
</dbReference>
<evidence type="ECO:0000256" key="4">
    <source>
        <dbReference type="PROSITE-ProRule" id="PRU00473"/>
    </source>
</evidence>
<dbReference type="STRING" id="721133.SAMN05216176_1097"/>
<dbReference type="EMBL" id="AMSI01000009">
    <property type="protein sequence ID" value="EKF41873.1"/>
    <property type="molecule type" value="Genomic_DNA"/>
</dbReference>
<proteinExistence type="predicted"/>
<comment type="subcellular location">
    <subcellularLocation>
        <location evidence="1">Cell outer membrane</location>
    </subcellularLocation>
</comment>
<dbReference type="AlphaFoldDB" id="K2N370"/>
<dbReference type="InterPro" id="IPR036737">
    <property type="entry name" value="OmpA-like_sf"/>
</dbReference>
<dbReference type="PATRIC" id="fig|1231190.3.peg.3049"/>
<dbReference type="CDD" id="cd07185">
    <property type="entry name" value="OmpA_C-like"/>
    <property type="match status" value="1"/>
</dbReference>
<dbReference type="PRINTS" id="PR01021">
    <property type="entry name" value="OMPADOMAIN"/>
</dbReference>
<dbReference type="SUPFAM" id="SSF103088">
    <property type="entry name" value="OmpA-like"/>
    <property type="match status" value="1"/>
</dbReference>
<evidence type="ECO:0000259" key="6">
    <source>
        <dbReference type="PROSITE" id="PS51123"/>
    </source>
</evidence>
<protein>
    <submittedName>
        <fullName evidence="7">OmpA domain-containing protein</fullName>
    </submittedName>
</protein>
<dbReference type="GO" id="GO:0009279">
    <property type="term" value="C:cell outer membrane"/>
    <property type="evidence" value="ECO:0007669"/>
    <property type="project" value="UniProtKB-SubCell"/>
</dbReference>
<dbReference type="RefSeq" id="WP_009451119.1">
    <property type="nucleotide sequence ID" value="NZ_AMSI01000009.1"/>
</dbReference>
<reference evidence="7 8" key="1">
    <citation type="journal article" date="2012" name="J. Bacteriol.">
        <title>Genome Sequence of Nitratireductor indicus Type Strain C115.</title>
        <authorList>
            <person name="Lai Q."/>
            <person name="Li G."/>
            <person name="Yu Z."/>
            <person name="Shao Z."/>
        </authorList>
    </citation>
    <scope>NUCLEOTIDE SEQUENCE [LARGE SCALE GENOMIC DNA]</scope>
    <source>
        <strain evidence="7 8">C115</strain>
    </source>
</reference>
<keyword evidence="3" id="KW-0998">Cell outer membrane</keyword>
<keyword evidence="2 4" id="KW-0472">Membrane</keyword>
<dbReference type="PANTHER" id="PTHR30329">
    <property type="entry name" value="STATOR ELEMENT OF FLAGELLAR MOTOR COMPLEX"/>
    <property type="match status" value="1"/>
</dbReference>
<feature type="domain" description="OmpA-like" evidence="6">
    <location>
        <begin position="359"/>
        <end position="477"/>
    </location>
</feature>
<dbReference type="Proteomes" id="UP000007374">
    <property type="component" value="Unassembled WGS sequence"/>
</dbReference>
<organism evidence="7 8">
    <name type="scientific">Nitratireductor indicus C115</name>
    <dbReference type="NCBI Taxonomy" id="1231190"/>
    <lineage>
        <taxon>Bacteria</taxon>
        <taxon>Pseudomonadati</taxon>
        <taxon>Pseudomonadota</taxon>
        <taxon>Alphaproteobacteria</taxon>
        <taxon>Hyphomicrobiales</taxon>
        <taxon>Phyllobacteriaceae</taxon>
        <taxon>Nitratireductor</taxon>
    </lineage>
</organism>
<evidence type="ECO:0000256" key="1">
    <source>
        <dbReference type="ARBA" id="ARBA00004442"/>
    </source>
</evidence>
<evidence type="ECO:0000313" key="8">
    <source>
        <dbReference type="Proteomes" id="UP000007374"/>
    </source>
</evidence>
<feature type="region of interest" description="Disordered" evidence="5">
    <location>
        <begin position="453"/>
        <end position="477"/>
    </location>
</feature>
<dbReference type="Pfam" id="PF00691">
    <property type="entry name" value="OmpA"/>
    <property type="match status" value="1"/>
</dbReference>
<dbReference type="PANTHER" id="PTHR30329:SF21">
    <property type="entry name" value="LIPOPROTEIN YIAD-RELATED"/>
    <property type="match status" value="1"/>
</dbReference>
<gene>
    <name evidence="7" type="ORF">NA8A_14689</name>
</gene>
<accession>K2N370</accession>
<comment type="caution">
    <text evidence="7">The sequence shown here is derived from an EMBL/GenBank/DDBJ whole genome shotgun (WGS) entry which is preliminary data.</text>
</comment>
<dbReference type="Gene3D" id="3.30.1330.60">
    <property type="entry name" value="OmpA-like domain"/>
    <property type="match status" value="1"/>
</dbReference>
<dbReference type="InterPro" id="IPR006665">
    <property type="entry name" value="OmpA-like"/>
</dbReference>
<keyword evidence="8" id="KW-1185">Reference proteome</keyword>
<evidence type="ECO:0000256" key="3">
    <source>
        <dbReference type="ARBA" id="ARBA00023237"/>
    </source>
</evidence>
<dbReference type="InterPro" id="IPR050330">
    <property type="entry name" value="Bact_OuterMem_StrucFunc"/>
</dbReference>
<sequence>MRAILGVVVLSLGTVGLGYWAQGHNAVRMETMIGEGAAQAVGETVHPLEIGVSGRDIHVSGVADNTGEKEHILAALDAVEGRRVVTENLRVLEKVSPFTTQVTKESPDAPLALGGYVPSESARAALGIANGAGSLQLASGAPENWEQLARAGVEVLGFLRKGQMTLADGKLTIVGEAASAEDYAMAEKALSQLPAEMVTQMILKPDRGQPAGWHLEYDAATGATVSGALPAGMNAEALAGALGLDGIAGTPTQIDESGAEDMNFLATLRGWLDRVERLTLDVSPEMREARIEVQGDVDADMLKKELAGSGLATEVSVVTPEGSNGATRVNAASRMTQRYMGGFWLALPEIRTDRAGCQAAADDVLDRISINFVTASDKLDTGAVRAINELARFMVQCSEETGLKAEIGGHTDNVGDEAANLDLSQRRATAVGRELIVRGVAADRLNMRGYGMSKPIADNGTEQGRAKNRRTTVTWTD</sequence>
<dbReference type="PROSITE" id="PS51123">
    <property type="entry name" value="OMPA_2"/>
    <property type="match status" value="1"/>
</dbReference>
<dbReference type="Gene3D" id="3.40.1520.20">
    <property type="match status" value="1"/>
</dbReference>
<dbReference type="InterPro" id="IPR006664">
    <property type="entry name" value="OMP_bac"/>
</dbReference>
<name>K2N370_9HYPH</name>
<evidence type="ECO:0000313" key="7">
    <source>
        <dbReference type="EMBL" id="EKF41873.1"/>
    </source>
</evidence>